<sequence>MSGNNEDKGNTPLIIMGCILGFLSLCWYLFSVNINTAITSVAKINLEIVAALTEMGELGELLANIFAPGISSEIISTLKDKFYSTNPRFMSGKETILYLEFLGQNFRPFLILFITVSFIKVYKDQRHRSLKKKYNLDDILKVGSQYNPHLNPVICQDLVKCDPDIGPLARDKSPLILAIENNLITVFDIDHVGNNTNRILTPVFGKKNIQKGESIVIKNSYTDTLEGLPILHGRCLLNRKMAKGFFTKQLGPRYSGWKSMPLERRAFLAIATLFMKGVDSGGVAESIKLQRQINEDFSLKKVKNLNYLDESKIDEILSENEDLKPFQALVNSHSFELTLITGFMEAARKKGKLYTSHMYWIKHTDRSLWFTLENCGSQMPYCEAAAVRAHYLREENVQMGLDHPEIESAIDGLEKFLGETEGWLAKVVKEDV</sequence>
<dbReference type="Pfam" id="PF23127">
    <property type="entry name" value="DotM_C"/>
    <property type="match status" value="1"/>
</dbReference>
<geneLocation type="plasmid" evidence="3 4">
    <name>pAMEDUM8_300</name>
</geneLocation>
<feature type="transmembrane region" description="Helical" evidence="1">
    <location>
        <begin position="106"/>
        <end position="122"/>
    </location>
</feature>
<proteinExistence type="predicted"/>
<protein>
    <recommendedName>
        <fullName evidence="2">DotM C-terminal cytoplasmic domain-containing protein</fullName>
    </recommendedName>
</protein>
<feature type="domain" description="DotM C-terminal cytoplasmic" evidence="2">
    <location>
        <begin position="241"/>
        <end position="415"/>
    </location>
</feature>
<keyword evidence="1" id="KW-0812">Transmembrane</keyword>
<dbReference type="RefSeq" id="WP_015068601.1">
    <property type="nucleotide sequence ID" value="NZ_CAKMLI010000007.1"/>
</dbReference>
<evidence type="ECO:0000313" key="3">
    <source>
        <dbReference type="EMBL" id="AMJ80787.1"/>
    </source>
</evidence>
<evidence type="ECO:0000313" key="4">
    <source>
        <dbReference type="Proteomes" id="UP000061468"/>
    </source>
</evidence>
<evidence type="ECO:0000256" key="1">
    <source>
        <dbReference type="SAM" id="Phobius"/>
    </source>
</evidence>
<organism evidence="3 4">
    <name type="scientific">Alteromonas mediterranea</name>
    <dbReference type="NCBI Taxonomy" id="314275"/>
    <lineage>
        <taxon>Bacteria</taxon>
        <taxon>Pseudomonadati</taxon>
        <taxon>Pseudomonadota</taxon>
        <taxon>Gammaproteobacteria</taxon>
        <taxon>Alteromonadales</taxon>
        <taxon>Alteromonadaceae</taxon>
        <taxon>Alteromonas/Salinimonas group</taxon>
        <taxon>Alteromonas</taxon>
    </lineage>
</organism>
<name>A0AAC8XP58_9ALTE</name>
<dbReference type="Proteomes" id="UP000061468">
    <property type="component" value="Plasmid pAMEDUM8_300"/>
</dbReference>
<keyword evidence="1" id="KW-0472">Membrane</keyword>
<accession>A0AAC8XP58</accession>
<feature type="transmembrane region" description="Helical" evidence="1">
    <location>
        <begin position="12"/>
        <end position="30"/>
    </location>
</feature>
<keyword evidence="3" id="KW-0614">Plasmid</keyword>
<keyword evidence="1" id="KW-1133">Transmembrane helix</keyword>
<dbReference type="GeneID" id="56269220"/>
<dbReference type="AlphaFoldDB" id="A0AAC8XP58"/>
<dbReference type="EMBL" id="CP013929">
    <property type="protein sequence ID" value="AMJ80787.1"/>
    <property type="molecule type" value="Genomic_DNA"/>
</dbReference>
<evidence type="ECO:0000259" key="2">
    <source>
        <dbReference type="Pfam" id="PF23127"/>
    </source>
</evidence>
<reference evidence="3 4" key="1">
    <citation type="submission" date="2015-12" db="EMBL/GenBank/DDBJ databases">
        <title>Intraspecies pangenome expansion in the marine bacterium Alteromonas.</title>
        <authorList>
            <person name="Lopez-Perez M."/>
            <person name="Rodriguez-Valera F."/>
        </authorList>
    </citation>
    <scope>NUCLEOTIDE SEQUENCE [LARGE SCALE GENOMIC DNA]</scope>
    <source>
        <strain evidence="3 4">UM8</strain>
        <plasmid evidence="3 4">pAMEDUM8_300</plasmid>
    </source>
</reference>
<dbReference type="InterPro" id="IPR056464">
    <property type="entry name" value="DotM_C"/>
</dbReference>
<gene>
    <name evidence="3" type="ORF">AV942_20600</name>
</gene>